<proteinExistence type="predicted"/>
<sequence>QIDAWTKICQSKVGRNDWYPYNFEKVTGGLLCIGAVCPLITRGKNKGEPNFRKKQKHSIDKVYISQKELKDNG</sequence>
<feature type="non-terminal residue" evidence="1">
    <location>
        <position position="1"/>
    </location>
</feature>
<name>A0A2W5E249_9SPHI</name>
<accession>A0A2W5E249</accession>
<dbReference type="EMBL" id="QFOI01000764">
    <property type="protein sequence ID" value="PZP38411.1"/>
    <property type="molecule type" value="Genomic_DNA"/>
</dbReference>
<reference evidence="1 2" key="1">
    <citation type="submission" date="2017-11" db="EMBL/GenBank/DDBJ databases">
        <title>Infants hospitalized years apart are colonized by the same room-sourced microbial strains.</title>
        <authorList>
            <person name="Brooks B."/>
            <person name="Olm M.R."/>
            <person name="Firek B.A."/>
            <person name="Baker R."/>
            <person name="Thomas B.C."/>
            <person name="Morowitz M.J."/>
            <person name="Banfield J.F."/>
        </authorList>
    </citation>
    <scope>NUCLEOTIDE SEQUENCE [LARGE SCALE GENOMIC DNA]</scope>
    <source>
        <strain evidence="1">S2_009_000_R2_76</strain>
    </source>
</reference>
<organism evidence="1 2">
    <name type="scientific">Pseudopedobacter saltans</name>
    <dbReference type="NCBI Taxonomy" id="151895"/>
    <lineage>
        <taxon>Bacteria</taxon>
        <taxon>Pseudomonadati</taxon>
        <taxon>Bacteroidota</taxon>
        <taxon>Sphingobacteriia</taxon>
        <taxon>Sphingobacteriales</taxon>
        <taxon>Sphingobacteriaceae</taxon>
        <taxon>Pseudopedobacter</taxon>
    </lineage>
</organism>
<dbReference type="AlphaFoldDB" id="A0A2W5E249"/>
<dbReference type="Proteomes" id="UP000249645">
    <property type="component" value="Unassembled WGS sequence"/>
</dbReference>
<evidence type="ECO:0000313" key="1">
    <source>
        <dbReference type="EMBL" id="PZP38411.1"/>
    </source>
</evidence>
<protein>
    <submittedName>
        <fullName evidence="1">Uncharacterized protein</fullName>
    </submittedName>
</protein>
<evidence type="ECO:0000313" key="2">
    <source>
        <dbReference type="Proteomes" id="UP000249645"/>
    </source>
</evidence>
<comment type="caution">
    <text evidence="1">The sequence shown here is derived from an EMBL/GenBank/DDBJ whole genome shotgun (WGS) entry which is preliminary data.</text>
</comment>
<gene>
    <name evidence="1" type="ORF">DI598_20815</name>
</gene>